<evidence type="ECO:0000259" key="1">
    <source>
        <dbReference type="Pfam" id="PF01370"/>
    </source>
</evidence>
<dbReference type="AlphaFoldDB" id="A0A3R8S3A7"/>
<dbReference type="InterPro" id="IPR050177">
    <property type="entry name" value="Lipid_A_modif_metabolic_enz"/>
</dbReference>
<protein>
    <submittedName>
        <fullName evidence="2">NAD(P)-dependent oxidoreductase</fullName>
    </submittedName>
</protein>
<dbReference type="SUPFAM" id="SSF51735">
    <property type="entry name" value="NAD(P)-binding Rossmann-fold domains"/>
    <property type="match status" value="1"/>
</dbReference>
<keyword evidence="3" id="KW-1185">Reference proteome</keyword>
<feature type="domain" description="NAD-dependent epimerase/dehydratase" evidence="1">
    <location>
        <begin position="28"/>
        <end position="241"/>
    </location>
</feature>
<reference evidence="2 3" key="1">
    <citation type="submission" date="2018-12" db="EMBL/GenBank/DDBJ databases">
        <authorList>
            <person name="Kim S.-J."/>
            <person name="Jung G.-Y."/>
        </authorList>
    </citation>
    <scope>NUCLEOTIDE SEQUENCE [LARGE SCALE GENOMIC DNA]</scope>
    <source>
        <strain evidence="2 3">03SU3-P</strain>
    </source>
</reference>
<organism evidence="2 3">
    <name type="scientific">Sphingorhabdus wooponensis</name>
    <dbReference type="NCBI Taxonomy" id="940136"/>
    <lineage>
        <taxon>Bacteria</taxon>
        <taxon>Pseudomonadati</taxon>
        <taxon>Pseudomonadota</taxon>
        <taxon>Alphaproteobacteria</taxon>
        <taxon>Sphingomonadales</taxon>
        <taxon>Sphingomonadaceae</taxon>
        <taxon>Sphingorhabdus</taxon>
    </lineage>
</organism>
<name>A0A3R8S3A7_9SPHN</name>
<gene>
    <name evidence="2" type="ORF">D7D48_10145</name>
</gene>
<sequence length="329" mass="35125">MQPLPTLTSATALAPSSVSELLMDTRRIVVVGAGGWVGRGLLRGLHSALGVDAFSERVFAFGSSSRMIDLGDAITIAQRPLDELAGLHPQPTALFHLAFLTKDKVAVIDRDEYRESNRALSSTVLEALSAIGADRLFVASSGAAAFADVSSASEDLRIYGGLKREDEDRFVAWAEADTGRRAVITRIYNLTGPFINKYDTYALASFIIDALACRPISVRAPMRVIRSYVAISELVSLVLFQLLGSGGVSVYRYDSGGEVLELREVAAEVARVLGGNVVRAPITESVDNNYTGDAGIYASLLEAAGIASVPLGQQIQNTAITIAPELHLR</sequence>
<comment type="caution">
    <text evidence="2">The sequence shown here is derived from an EMBL/GenBank/DDBJ whole genome shotgun (WGS) entry which is preliminary data.</text>
</comment>
<dbReference type="OrthoDB" id="7181637at2"/>
<proteinExistence type="predicted"/>
<dbReference type="InterPro" id="IPR001509">
    <property type="entry name" value="Epimerase_deHydtase"/>
</dbReference>
<dbReference type="Proteomes" id="UP000268553">
    <property type="component" value="Unassembled WGS sequence"/>
</dbReference>
<dbReference type="PANTHER" id="PTHR43245:SF13">
    <property type="entry name" value="UDP-D-APIOSE_UDP-D-XYLOSE SYNTHASE 2"/>
    <property type="match status" value="1"/>
</dbReference>
<accession>A0A3R8S3A7</accession>
<dbReference type="InterPro" id="IPR036291">
    <property type="entry name" value="NAD(P)-bd_dom_sf"/>
</dbReference>
<dbReference type="Pfam" id="PF01370">
    <property type="entry name" value="Epimerase"/>
    <property type="match status" value="1"/>
</dbReference>
<dbReference type="PANTHER" id="PTHR43245">
    <property type="entry name" value="BIFUNCTIONAL POLYMYXIN RESISTANCE PROTEIN ARNA"/>
    <property type="match status" value="1"/>
</dbReference>
<evidence type="ECO:0000313" key="2">
    <source>
        <dbReference type="EMBL" id="RRQ50920.1"/>
    </source>
</evidence>
<dbReference type="RefSeq" id="WP_125231324.1">
    <property type="nucleotide sequence ID" value="NZ_RWJI01000003.1"/>
</dbReference>
<dbReference type="Gene3D" id="3.40.50.720">
    <property type="entry name" value="NAD(P)-binding Rossmann-like Domain"/>
    <property type="match status" value="1"/>
</dbReference>
<dbReference type="EMBL" id="RWJI01000003">
    <property type="protein sequence ID" value="RRQ50920.1"/>
    <property type="molecule type" value="Genomic_DNA"/>
</dbReference>
<evidence type="ECO:0000313" key="3">
    <source>
        <dbReference type="Proteomes" id="UP000268553"/>
    </source>
</evidence>